<reference evidence="2 3" key="1">
    <citation type="submission" date="2021-02" db="EMBL/GenBank/DDBJ databases">
        <title>Cotonvirus japonicus, which uses Golgi apparatus of host cells for its virion factory, phylogenetically links tailed tupanvirus and icosahedral mimivirus.</title>
        <authorList>
            <person name="Takahashi H."/>
            <person name="Fukaya S."/>
            <person name="Song C."/>
            <person name="Murata K."/>
            <person name="Takemura M."/>
        </authorList>
    </citation>
    <scope>NUCLEOTIDE SEQUENCE [LARGE SCALE GENOMIC DNA]</scope>
</reference>
<dbReference type="Proteomes" id="UP001321479">
    <property type="component" value="Segment"/>
</dbReference>
<keyword evidence="3" id="KW-1185">Reference proteome</keyword>
<organism evidence="2 3">
    <name type="scientific">Cotonvirus japonicus</name>
    <dbReference type="NCBI Taxonomy" id="2811091"/>
    <lineage>
        <taxon>Viruses</taxon>
        <taxon>Varidnaviria</taxon>
        <taxon>Bamfordvirae</taxon>
        <taxon>Nucleocytoviricota</taxon>
        <taxon>Megaviricetes</taxon>
        <taxon>Imitervirales</taxon>
        <taxon>Mimiviridae</taxon>
        <taxon>Megamimivirinae</taxon>
        <taxon>Cotonvirus</taxon>
        <taxon>Cotonvirus japonicum</taxon>
    </lineage>
</organism>
<dbReference type="GeneID" id="80558166"/>
<dbReference type="RefSeq" id="YP_010841569.1">
    <property type="nucleotide sequence ID" value="NC_079139.1"/>
</dbReference>
<sequence length="731" mass="86519">MLYYYILVSNPYIIESTECLDDLITMLYDGVAEFISKAQIIELKLNDNYLDDLRREISEYENRVPLYDITSGHIFLIDQKNVYPDIYFFNYRFIDDEFYKNLLSLKNPNNVVQENIRILSHYNFSILYITYMKLFYNSFVINSYITNCQRPSFASGMEHIQPYYTINELYYLAYDWNLTTKTTLNDDEIRKFCSQISKFDISAKTLLDHQIYIYDSKAIGLVKHYSLFGSYYMNSYLRKYKCCLPNFEVNKNAIRNIYLENQIEIMIRLIKNAPEFTKSYTVYRFVESDNYLQHLNVGDIYQDASFMSTTRNPFYYKENYAFGYILIKITLPKNIKGIGLCIESYSNFPNEEEIVLPPTSKYKLVSYNDKTDVAHFQNIFGIEAQKKYEFEWVGNDYVGKPDSVVSIDIPGAYIPETPIINLSDLLHDENIKYLEMSDRLKYFRDTFVNVNNQFGCVIGNNEYIFNMESYDATSVYKPFFYYERSDGIMVTTSNPKYGNINILMELGSEIHVNYYFKYSVTDPSIVVDLNRPEWIEWLSLFAYAIGSKTVVIHSNYVLKYNKNDSVRQKQLQTRYTFSQNIYQYLKSGIKMFVFDEISPKFDYSRLDFLFGYSVNDVIKSTDKNELYRVTQSSGKTNMGDLYLYIVENFPKLISTIEEKMDVVYDYNDDINPFKNISYILNPWTYLLDKSFINYIPPDKEFPMKMGSFKKLIGPKKIVKFQNRLRTYLIAN</sequence>
<proteinExistence type="predicted"/>
<dbReference type="SUPFAM" id="SSF56399">
    <property type="entry name" value="ADP-ribosylation"/>
    <property type="match status" value="1"/>
</dbReference>
<evidence type="ECO:0000313" key="2">
    <source>
        <dbReference type="EMBL" id="BCS82961.1"/>
    </source>
</evidence>
<evidence type="ECO:0000259" key="1">
    <source>
        <dbReference type="Pfam" id="PF03496"/>
    </source>
</evidence>
<feature type="domain" description="ADP ribosyltransferase" evidence="1">
    <location>
        <begin position="223"/>
        <end position="369"/>
    </location>
</feature>
<dbReference type="PROSITE" id="PS51996">
    <property type="entry name" value="TR_MART"/>
    <property type="match status" value="1"/>
</dbReference>
<accession>A0ABM7NS38</accession>
<dbReference type="Gene3D" id="3.90.176.10">
    <property type="entry name" value="Toxin ADP-ribosyltransferase, Chain A, domain 1"/>
    <property type="match status" value="1"/>
</dbReference>
<dbReference type="EMBL" id="AP024483">
    <property type="protein sequence ID" value="BCS82961.1"/>
    <property type="molecule type" value="Genomic_DNA"/>
</dbReference>
<evidence type="ECO:0000313" key="3">
    <source>
        <dbReference type="Proteomes" id="UP001321479"/>
    </source>
</evidence>
<dbReference type="InterPro" id="IPR003540">
    <property type="entry name" value="ADP-ribosyltransferase"/>
</dbReference>
<protein>
    <recommendedName>
        <fullName evidence="1">ADP ribosyltransferase domain-containing protein</fullName>
    </recommendedName>
</protein>
<dbReference type="Pfam" id="PF03496">
    <property type="entry name" value="ADPrib_exo_Tox"/>
    <property type="match status" value="1"/>
</dbReference>
<name>A0ABM7NS38_9VIRU</name>